<gene>
    <name evidence="2" type="ORF">FHS32_002577</name>
</gene>
<keyword evidence="3" id="KW-1185">Reference proteome</keyword>
<dbReference type="AlphaFoldDB" id="A0A7W8BNF1"/>
<sequence length="78" mass="8164">MTSTTGAAGTTGTFCPYCGWPDDAAPFQVVSRHGTAAGSTLWTRCGCGSLQVRAVDDRGARVVSRSRPADVPFSRAEQ</sequence>
<comment type="caution">
    <text evidence="2">The sequence shown here is derived from an EMBL/GenBank/DDBJ whole genome shotgun (WGS) entry which is preliminary data.</text>
</comment>
<dbReference type="Proteomes" id="UP000568022">
    <property type="component" value="Unassembled WGS sequence"/>
</dbReference>
<organism evidence="2 3">
    <name type="scientific">Streptomyces griseoloalbus</name>
    <dbReference type="NCBI Taxonomy" id="67303"/>
    <lineage>
        <taxon>Bacteria</taxon>
        <taxon>Bacillati</taxon>
        <taxon>Actinomycetota</taxon>
        <taxon>Actinomycetes</taxon>
        <taxon>Kitasatosporales</taxon>
        <taxon>Streptomycetaceae</taxon>
        <taxon>Streptomyces</taxon>
    </lineage>
</organism>
<evidence type="ECO:0000256" key="1">
    <source>
        <dbReference type="SAM" id="MobiDB-lite"/>
    </source>
</evidence>
<feature type="region of interest" description="Disordered" evidence="1">
    <location>
        <begin position="58"/>
        <end position="78"/>
    </location>
</feature>
<proteinExistence type="predicted"/>
<reference evidence="2 3" key="1">
    <citation type="submission" date="2020-08" db="EMBL/GenBank/DDBJ databases">
        <title>Genomic Encyclopedia of Type Strains, Phase III (KMG-III): the genomes of soil and plant-associated and newly described type strains.</title>
        <authorList>
            <person name="Whitman W."/>
        </authorList>
    </citation>
    <scope>NUCLEOTIDE SEQUENCE [LARGE SCALE GENOMIC DNA]</scope>
    <source>
        <strain evidence="2 3">CECT 3226</strain>
    </source>
</reference>
<accession>A0A7W8BNF1</accession>
<name>A0A7W8BNF1_9ACTN</name>
<evidence type="ECO:0000313" key="2">
    <source>
        <dbReference type="EMBL" id="MBB5125843.1"/>
    </source>
</evidence>
<evidence type="ECO:0000313" key="3">
    <source>
        <dbReference type="Proteomes" id="UP000568022"/>
    </source>
</evidence>
<protein>
    <submittedName>
        <fullName evidence="2">Uncharacterized protein</fullName>
    </submittedName>
</protein>
<dbReference type="EMBL" id="JACHJE010000005">
    <property type="protein sequence ID" value="MBB5125843.1"/>
    <property type="molecule type" value="Genomic_DNA"/>
</dbReference>